<comment type="caution">
    <text evidence="2">The sequence shown here is derived from an EMBL/GenBank/DDBJ whole genome shotgun (WGS) entry which is preliminary data.</text>
</comment>
<gene>
    <name evidence="2" type="ORF">Ato02nite_078250</name>
</gene>
<evidence type="ECO:0000256" key="1">
    <source>
        <dbReference type="SAM" id="MobiDB-lite"/>
    </source>
</evidence>
<dbReference type="Proteomes" id="UP000677082">
    <property type="component" value="Unassembled WGS sequence"/>
</dbReference>
<proteinExistence type="predicted"/>
<evidence type="ECO:0000313" key="2">
    <source>
        <dbReference type="EMBL" id="GIM96032.1"/>
    </source>
</evidence>
<reference evidence="2 3" key="1">
    <citation type="submission" date="2021-03" db="EMBL/GenBank/DDBJ databases">
        <title>Whole genome shotgun sequence of Actinoplanes toevensis NBRC 105298.</title>
        <authorList>
            <person name="Komaki H."/>
            <person name="Tamura T."/>
        </authorList>
    </citation>
    <scope>NUCLEOTIDE SEQUENCE [LARGE SCALE GENOMIC DNA]</scope>
    <source>
        <strain evidence="2 3">NBRC 105298</strain>
    </source>
</reference>
<evidence type="ECO:0000313" key="3">
    <source>
        <dbReference type="Proteomes" id="UP000677082"/>
    </source>
</evidence>
<sequence length="79" mass="8476">MAFAPPDDDEPEDDEPDDVPPDDLPPDDEAPDDDEDEEDDADESDDDVDGLGVSDFLGASLPFVLGFSALTPPARESLR</sequence>
<name>A0A919W9G9_9ACTN</name>
<dbReference type="EMBL" id="BOQN01000103">
    <property type="protein sequence ID" value="GIM96032.1"/>
    <property type="molecule type" value="Genomic_DNA"/>
</dbReference>
<feature type="region of interest" description="Disordered" evidence="1">
    <location>
        <begin position="1"/>
        <end position="55"/>
    </location>
</feature>
<dbReference type="AlphaFoldDB" id="A0A919W9G9"/>
<protein>
    <submittedName>
        <fullName evidence="2">Uncharacterized protein</fullName>
    </submittedName>
</protein>
<accession>A0A919W9G9</accession>
<organism evidence="2 3">
    <name type="scientific">Paractinoplanes toevensis</name>
    <dbReference type="NCBI Taxonomy" id="571911"/>
    <lineage>
        <taxon>Bacteria</taxon>
        <taxon>Bacillati</taxon>
        <taxon>Actinomycetota</taxon>
        <taxon>Actinomycetes</taxon>
        <taxon>Micromonosporales</taxon>
        <taxon>Micromonosporaceae</taxon>
        <taxon>Paractinoplanes</taxon>
    </lineage>
</organism>
<keyword evidence="3" id="KW-1185">Reference proteome</keyword>
<feature type="compositionally biased region" description="Acidic residues" evidence="1">
    <location>
        <begin position="1"/>
        <end position="49"/>
    </location>
</feature>